<dbReference type="InterPro" id="IPR014710">
    <property type="entry name" value="RmlC-like_jellyroll"/>
</dbReference>
<dbReference type="SUPFAM" id="SSF46689">
    <property type="entry name" value="Homeodomain-like"/>
    <property type="match status" value="2"/>
</dbReference>
<dbReference type="SUPFAM" id="SSF51215">
    <property type="entry name" value="Regulatory protein AraC"/>
    <property type="match status" value="1"/>
</dbReference>
<evidence type="ECO:0000256" key="2">
    <source>
        <dbReference type="ARBA" id="ARBA00023125"/>
    </source>
</evidence>
<reference evidence="5" key="1">
    <citation type="submission" date="2016-08" db="EMBL/GenBank/DDBJ databases">
        <title>Complete Genome Seqeunce of Paenibacillus sp. BIHB 4019 from tea rhizoplane.</title>
        <authorList>
            <person name="Thakur R."/>
            <person name="Swarnkar M.K."/>
            <person name="Gulati A."/>
        </authorList>
    </citation>
    <scope>NUCLEOTIDE SEQUENCE [LARGE SCALE GENOMIC DNA]</scope>
    <source>
        <strain evidence="5">BIHB4019</strain>
    </source>
</reference>
<dbReference type="AlphaFoldDB" id="A0A1B2DCK8"/>
<dbReference type="GO" id="GO:0003700">
    <property type="term" value="F:DNA-binding transcription factor activity"/>
    <property type="evidence" value="ECO:0007669"/>
    <property type="project" value="InterPro"/>
</dbReference>
<organism evidence="5">
    <name type="scientific">Paenibacillus sp. BIHB 4019</name>
    <dbReference type="NCBI Taxonomy" id="1870819"/>
    <lineage>
        <taxon>Bacteria</taxon>
        <taxon>Bacillati</taxon>
        <taxon>Bacillota</taxon>
        <taxon>Bacilli</taxon>
        <taxon>Bacillales</taxon>
        <taxon>Paenibacillaceae</taxon>
        <taxon>Paenibacillus</taxon>
    </lineage>
</organism>
<dbReference type="InterPro" id="IPR009057">
    <property type="entry name" value="Homeodomain-like_sf"/>
</dbReference>
<name>A0A1B2DCK8_9BACL</name>
<dbReference type="InterPro" id="IPR018060">
    <property type="entry name" value="HTH_AraC"/>
</dbReference>
<dbReference type="Gene3D" id="1.10.10.60">
    <property type="entry name" value="Homeodomain-like"/>
    <property type="match status" value="2"/>
</dbReference>
<evidence type="ECO:0000256" key="3">
    <source>
        <dbReference type="ARBA" id="ARBA00023163"/>
    </source>
</evidence>
<dbReference type="PANTHER" id="PTHR43280:SF2">
    <property type="entry name" value="HTH-TYPE TRANSCRIPTIONAL REGULATOR EXSA"/>
    <property type="match status" value="1"/>
</dbReference>
<accession>A0A1B2DCK8</accession>
<dbReference type="InterPro" id="IPR003313">
    <property type="entry name" value="AraC-bd"/>
</dbReference>
<dbReference type="SMART" id="SM00342">
    <property type="entry name" value="HTH_ARAC"/>
    <property type="match status" value="1"/>
</dbReference>
<keyword evidence="1" id="KW-0805">Transcription regulation</keyword>
<dbReference type="PROSITE" id="PS01124">
    <property type="entry name" value="HTH_ARAC_FAMILY_2"/>
    <property type="match status" value="1"/>
</dbReference>
<dbReference type="PRINTS" id="PR00032">
    <property type="entry name" value="HTHARAC"/>
</dbReference>
<dbReference type="Gene3D" id="2.60.120.10">
    <property type="entry name" value="Jelly Rolls"/>
    <property type="match status" value="1"/>
</dbReference>
<evidence type="ECO:0000259" key="4">
    <source>
        <dbReference type="PROSITE" id="PS01124"/>
    </source>
</evidence>
<dbReference type="Pfam" id="PF02311">
    <property type="entry name" value="AraC_binding"/>
    <property type="match status" value="1"/>
</dbReference>
<dbReference type="InterPro" id="IPR018062">
    <property type="entry name" value="HTH_AraC-typ_CS"/>
</dbReference>
<dbReference type="EMBL" id="CP016808">
    <property type="protein sequence ID" value="ANY65454.1"/>
    <property type="molecule type" value="Genomic_DNA"/>
</dbReference>
<evidence type="ECO:0000256" key="1">
    <source>
        <dbReference type="ARBA" id="ARBA00023015"/>
    </source>
</evidence>
<dbReference type="GO" id="GO:0043565">
    <property type="term" value="F:sequence-specific DNA binding"/>
    <property type="evidence" value="ECO:0007669"/>
    <property type="project" value="InterPro"/>
</dbReference>
<dbReference type="Pfam" id="PF12833">
    <property type="entry name" value="HTH_18"/>
    <property type="match status" value="1"/>
</dbReference>
<feature type="domain" description="HTH araC/xylS-type" evidence="4">
    <location>
        <begin position="188"/>
        <end position="286"/>
    </location>
</feature>
<gene>
    <name evidence="5" type="ORF">BBD42_02460</name>
</gene>
<dbReference type="InterPro" id="IPR020449">
    <property type="entry name" value="Tscrpt_reg_AraC-type_HTH"/>
</dbReference>
<sequence>MRPNMREDHHEWLEIYHFTPSAFEKSGAAWPIRVGTNIAKPNYHIGPRVAPYYYLLGVLEGQGTFIQGNKTYTLRQNDLFCLFPQVTHEYFTLAEEPLHKIFFAFDGKKALQLLARLGLGPQSPHAPGALTPQAAEFMQQLLQLVSHSGPPNTDLARLGLFHRIWDELVSSASHVVVPRDHRSIDWLQKGLEYMEIHYAEGISVESVSDYVGVNRTHFTKQFSKAYGITPVQYIQQQKMGEAKRLLAQTGYTLSEIASSIGFPDLFSFSKAFKKNIGVAPKQYRSQLISGQRESND</sequence>
<dbReference type="PROSITE" id="PS00041">
    <property type="entry name" value="HTH_ARAC_FAMILY_1"/>
    <property type="match status" value="1"/>
</dbReference>
<keyword evidence="3" id="KW-0804">Transcription</keyword>
<evidence type="ECO:0000313" key="5">
    <source>
        <dbReference type="EMBL" id="ANY65454.1"/>
    </source>
</evidence>
<proteinExistence type="predicted"/>
<dbReference type="PANTHER" id="PTHR43280">
    <property type="entry name" value="ARAC-FAMILY TRANSCRIPTIONAL REGULATOR"/>
    <property type="match status" value="1"/>
</dbReference>
<protein>
    <submittedName>
        <fullName evidence="5">AraC family transcriptional regulator</fullName>
    </submittedName>
</protein>
<keyword evidence="2" id="KW-0238">DNA-binding</keyword>
<dbReference type="InterPro" id="IPR037923">
    <property type="entry name" value="HTH-like"/>
</dbReference>